<name>A0A9P6QDK1_9FUNG</name>
<dbReference type="AlphaFoldDB" id="A0A9P6QDK1"/>
<dbReference type="Proteomes" id="UP000726737">
    <property type="component" value="Unassembled WGS sequence"/>
</dbReference>
<keyword evidence="3" id="KW-1185">Reference proteome</keyword>
<organism evidence="2 3">
    <name type="scientific">Mortierella polycephala</name>
    <dbReference type="NCBI Taxonomy" id="41804"/>
    <lineage>
        <taxon>Eukaryota</taxon>
        <taxon>Fungi</taxon>
        <taxon>Fungi incertae sedis</taxon>
        <taxon>Mucoromycota</taxon>
        <taxon>Mortierellomycotina</taxon>
        <taxon>Mortierellomycetes</taxon>
        <taxon>Mortierellales</taxon>
        <taxon>Mortierellaceae</taxon>
        <taxon>Mortierella</taxon>
    </lineage>
</organism>
<accession>A0A9P6QDK1</accession>
<feature type="compositionally biased region" description="Basic and acidic residues" evidence="1">
    <location>
        <begin position="62"/>
        <end position="73"/>
    </location>
</feature>
<feature type="compositionally biased region" description="Basic and acidic residues" evidence="1">
    <location>
        <begin position="317"/>
        <end position="327"/>
    </location>
</feature>
<protein>
    <submittedName>
        <fullName evidence="2">Uncharacterized protein</fullName>
    </submittedName>
</protein>
<evidence type="ECO:0000256" key="1">
    <source>
        <dbReference type="SAM" id="MobiDB-lite"/>
    </source>
</evidence>
<dbReference type="OrthoDB" id="2420351at2759"/>
<dbReference type="EMBL" id="JAAAJA010000019">
    <property type="protein sequence ID" value="KAG0266290.1"/>
    <property type="molecule type" value="Genomic_DNA"/>
</dbReference>
<comment type="caution">
    <text evidence="2">The sequence shown here is derived from an EMBL/GenBank/DDBJ whole genome shotgun (WGS) entry which is preliminary data.</text>
</comment>
<reference evidence="2" key="1">
    <citation type="journal article" date="2020" name="Fungal Divers.">
        <title>Resolving the Mortierellaceae phylogeny through synthesis of multi-gene phylogenetics and phylogenomics.</title>
        <authorList>
            <person name="Vandepol N."/>
            <person name="Liber J."/>
            <person name="Desiro A."/>
            <person name="Na H."/>
            <person name="Kennedy M."/>
            <person name="Barry K."/>
            <person name="Grigoriev I.V."/>
            <person name="Miller A.N."/>
            <person name="O'Donnell K."/>
            <person name="Stajich J.E."/>
            <person name="Bonito G."/>
        </authorList>
    </citation>
    <scope>NUCLEOTIDE SEQUENCE</scope>
    <source>
        <strain evidence="2">KOD948</strain>
    </source>
</reference>
<feature type="compositionally biased region" description="Basic residues" evidence="1">
    <location>
        <begin position="305"/>
        <end position="314"/>
    </location>
</feature>
<evidence type="ECO:0000313" key="3">
    <source>
        <dbReference type="Proteomes" id="UP000726737"/>
    </source>
</evidence>
<feature type="region of interest" description="Disordered" evidence="1">
    <location>
        <begin position="60"/>
        <end position="111"/>
    </location>
</feature>
<sequence>MTLPDSFKLPSPSVPSGSPLFSLPRIPYFFTITPYPLTCQSAQQQSLLPRQRMKRRYNLGVNDRERNASDDSNGHSLAPVDRIDSQSQHQQPVPFDQQGDQNPGEATETGMNGIEGRVIKKMRHIKLDSDPPQTAEELSTQHAQIEPFKGFGPIKISTKTAPVQSVSPVSTLTAGSEVGGPYVQPRKQVKHATYSGMNHLLHQVHAARFGIPEDIASEDETPPRLSEPQQNWHQQYDHQHPYQQQHQEQQKMLAVSSSWHPIHKYMSGNTQAMDEDDEMMDVNATMDGNTSHLPFENQSVPRDIQRRHQQHQQHQHQSLETDREHESNVYQDINAQLRTAFLTRAEMSNRYR</sequence>
<proteinExistence type="predicted"/>
<evidence type="ECO:0000313" key="2">
    <source>
        <dbReference type="EMBL" id="KAG0266290.1"/>
    </source>
</evidence>
<feature type="region of interest" description="Disordered" evidence="1">
    <location>
        <begin position="303"/>
        <end position="327"/>
    </location>
</feature>
<gene>
    <name evidence="2" type="ORF">BG011_002698</name>
</gene>